<reference evidence="1 2" key="1">
    <citation type="journal article" date="2022" name="Genome Biol. Evol.">
        <title>The Spruce Budworm Genome: Reconstructing the Evolutionary History of Antifreeze Proteins.</title>
        <authorList>
            <person name="Beliveau C."/>
            <person name="Gagne P."/>
            <person name="Picq S."/>
            <person name="Vernygora O."/>
            <person name="Keeling C.I."/>
            <person name="Pinkney K."/>
            <person name="Doucet D."/>
            <person name="Wen F."/>
            <person name="Johnston J.S."/>
            <person name="Maaroufi H."/>
            <person name="Boyle B."/>
            <person name="Laroche J."/>
            <person name="Dewar K."/>
            <person name="Juretic N."/>
            <person name="Blackburn G."/>
            <person name="Nisole A."/>
            <person name="Brunet B."/>
            <person name="Brandao M."/>
            <person name="Lumley L."/>
            <person name="Duan J."/>
            <person name="Quan G."/>
            <person name="Lucarotti C.J."/>
            <person name="Roe A.D."/>
            <person name="Sperling F.A.H."/>
            <person name="Levesque R.C."/>
            <person name="Cusson M."/>
        </authorList>
    </citation>
    <scope>NUCLEOTIDE SEQUENCE [LARGE SCALE GENOMIC DNA]</scope>
    <source>
        <strain evidence="1">Glfc:IPQL:Cfum</strain>
    </source>
</reference>
<gene>
    <name evidence="1" type="ORF">MSG28_001178</name>
</gene>
<dbReference type="Proteomes" id="UP001064048">
    <property type="component" value="Chromosome Z"/>
</dbReference>
<organism evidence="1 2">
    <name type="scientific">Choristoneura fumiferana</name>
    <name type="common">Spruce budworm moth</name>
    <name type="synonym">Archips fumiferana</name>
    <dbReference type="NCBI Taxonomy" id="7141"/>
    <lineage>
        <taxon>Eukaryota</taxon>
        <taxon>Metazoa</taxon>
        <taxon>Ecdysozoa</taxon>
        <taxon>Arthropoda</taxon>
        <taxon>Hexapoda</taxon>
        <taxon>Insecta</taxon>
        <taxon>Pterygota</taxon>
        <taxon>Neoptera</taxon>
        <taxon>Endopterygota</taxon>
        <taxon>Lepidoptera</taxon>
        <taxon>Glossata</taxon>
        <taxon>Ditrysia</taxon>
        <taxon>Tortricoidea</taxon>
        <taxon>Tortricidae</taxon>
        <taxon>Tortricinae</taxon>
        <taxon>Choristoneura</taxon>
    </lineage>
</organism>
<protein>
    <submittedName>
        <fullName evidence="1">Uncharacterized protein</fullName>
    </submittedName>
</protein>
<evidence type="ECO:0000313" key="2">
    <source>
        <dbReference type="Proteomes" id="UP001064048"/>
    </source>
</evidence>
<evidence type="ECO:0000313" key="1">
    <source>
        <dbReference type="EMBL" id="KAI8431128.1"/>
    </source>
</evidence>
<name>A0ACC0K408_CHOFU</name>
<proteinExistence type="predicted"/>
<sequence>MRRKVDLEELISAFADLGIAIKRNEAVNLLKSISPTRGSVPSMLSIPSVHGYAQPLGEKRPGPGIARDANYTWFK</sequence>
<accession>A0ACC0K408</accession>
<dbReference type="EMBL" id="CM046131">
    <property type="protein sequence ID" value="KAI8431128.1"/>
    <property type="molecule type" value="Genomic_DNA"/>
</dbReference>
<comment type="caution">
    <text evidence="1">The sequence shown here is derived from an EMBL/GenBank/DDBJ whole genome shotgun (WGS) entry which is preliminary data.</text>
</comment>
<keyword evidence="2" id="KW-1185">Reference proteome</keyword>